<feature type="domain" description="ABC-type glycine betaine transport system substrate-binding" evidence="2">
    <location>
        <begin position="46"/>
        <end position="305"/>
    </location>
</feature>
<evidence type="ECO:0000259" key="2">
    <source>
        <dbReference type="Pfam" id="PF04069"/>
    </source>
</evidence>
<dbReference type="STRING" id="587636.SAMN05216199_3091"/>
<dbReference type="Proteomes" id="UP000199019">
    <property type="component" value="Unassembled WGS sequence"/>
</dbReference>
<dbReference type="CDD" id="cd13606">
    <property type="entry name" value="PBP2_ProX_like"/>
    <property type="match status" value="1"/>
</dbReference>
<evidence type="ECO:0000313" key="3">
    <source>
        <dbReference type="EMBL" id="SES35908.1"/>
    </source>
</evidence>
<feature type="chain" id="PRO_5038871963" evidence="1">
    <location>
        <begin position="21"/>
        <end position="310"/>
    </location>
</feature>
<dbReference type="PROSITE" id="PS51257">
    <property type="entry name" value="PROKAR_LIPOPROTEIN"/>
    <property type="match status" value="1"/>
</dbReference>
<evidence type="ECO:0000313" key="4">
    <source>
        <dbReference type="Proteomes" id="UP000199019"/>
    </source>
</evidence>
<keyword evidence="4" id="KW-1185">Reference proteome</keyword>
<dbReference type="Pfam" id="PF04069">
    <property type="entry name" value="OpuAC"/>
    <property type="match status" value="1"/>
</dbReference>
<dbReference type="GO" id="GO:0043190">
    <property type="term" value="C:ATP-binding cassette (ABC) transporter complex"/>
    <property type="evidence" value="ECO:0007669"/>
    <property type="project" value="InterPro"/>
</dbReference>
<reference evidence="4" key="1">
    <citation type="submission" date="2016-10" db="EMBL/GenBank/DDBJ databases">
        <authorList>
            <person name="Varghese N."/>
            <person name="Submissions S."/>
        </authorList>
    </citation>
    <scope>NUCLEOTIDE SEQUENCE [LARGE SCALE GENOMIC DNA]</scope>
    <source>
        <strain evidence="4">CGMCC 1.6963</strain>
    </source>
</reference>
<accession>A0A1H9WPQ6</accession>
<gene>
    <name evidence="3" type="ORF">SAMN05216199_3091</name>
</gene>
<dbReference type="AlphaFoldDB" id="A0A1H9WPQ6"/>
<keyword evidence="1" id="KW-0732">Signal</keyword>
<dbReference type="EMBL" id="FOHB01000005">
    <property type="protein sequence ID" value="SES35908.1"/>
    <property type="molecule type" value="Genomic_DNA"/>
</dbReference>
<dbReference type="RefSeq" id="WP_218144333.1">
    <property type="nucleotide sequence ID" value="NZ_FOHB01000005.1"/>
</dbReference>
<sequence length="310" mass="32193">MRTSRIAVSLGAAFALVSLAACGGGGNNNDVFATGSSSSGSGGGSSITVGSANFPENQLLAEIYAGALKAKGVDVTTKLNIGSREVYIPALKDGSIDLIPEYTGVLAQYFNKNAKATDADGVYKELQAALPSTLTVLDKSAAEDKDSVAVTKATADKLQLKSIADLKGKSQNLVLGGPPEWKTRETGVPGLKKLYGLEFKSFKPLDAGGPLSVQALKNGQVDAANIFTTDPSIPANNFVVLEDPKHLFAAQNVVPLITKTKVNDTVSGALNGVSAKLDTKTLTDLLAKVVTDKQDPDKVAQEWLKSNGLG</sequence>
<dbReference type="InterPro" id="IPR007210">
    <property type="entry name" value="ABC_Gly_betaine_transp_sub-bd"/>
</dbReference>
<evidence type="ECO:0000256" key="1">
    <source>
        <dbReference type="SAM" id="SignalP"/>
    </source>
</evidence>
<dbReference type="Gene3D" id="3.40.190.120">
    <property type="entry name" value="Osmoprotection protein (prox), domain 2"/>
    <property type="match status" value="1"/>
</dbReference>
<protein>
    <submittedName>
        <fullName evidence="3">Osmoprotectant transport system substrate-binding protein</fullName>
    </submittedName>
</protein>
<proteinExistence type="predicted"/>
<dbReference type="Gene3D" id="3.40.190.10">
    <property type="entry name" value="Periplasmic binding protein-like II"/>
    <property type="match status" value="1"/>
</dbReference>
<feature type="signal peptide" evidence="1">
    <location>
        <begin position="1"/>
        <end position="20"/>
    </location>
</feature>
<name>A0A1H9WPQ6_9MICO</name>
<dbReference type="GO" id="GO:0022857">
    <property type="term" value="F:transmembrane transporter activity"/>
    <property type="evidence" value="ECO:0007669"/>
    <property type="project" value="InterPro"/>
</dbReference>
<organism evidence="3 4">
    <name type="scientific">Pedococcus cremeus</name>
    <dbReference type="NCBI Taxonomy" id="587636"/>
    <lineage>
        <taxon>Bacteria</taxon>
        <taxon>Bacillati</taxon>
        <taxon>Actinomycetota</taxon>
        <taxon>Actinomycetes</taxon>
        <taxon>Micrococcales</taxon>
        <taxon>Intrasporangiaceae</taxon>
        <taxon>Pedococcus</taxon>
    </lineage>
</organism>
<dbReference type="SUPFAM" id="SSF53850">
    <property type="entry name" value="Periplasmic binding protein-like II"/>
    <property type="match status" value="1"/>
</dbReference>